<sequence>MSQRFYKVSHVAEVLNVNYSTVWHWIDSGKLSALKIGRNYRISEEAILDFIRESIKYQDKKEEQNQLKEGLMKSILKTYYPETLAKERVEKFKKDLEQLENRHKED</sequence>
<dbReference type="OrthoDB" id="26294at2"/>
<keyword evidence="3" id="KW-1185">Reference proteome</keyword>
<dbReference type="SUPFAM" id="SSF46955">
    <property type="entry name" value="Putative DNA-binding domain"/>
    <property type="match status" value="1"/>
</dbReference>
<protein>
    <submittedName>
        <fullName evidence="2">Excisionase</fullName>
    </submittedName>
</protein>
<organism evidence="2 3">
    <name type="scientific">Desulfitobacterium metallireducens DSM 15288</name>
    <dbReference type="NCBI Taxonomy" id="871968"/>
    <lineage>
        <taxon>Bacteria</taxon>
        <taxon>Bacillati</taxon>
        <taxon>Bacillota</taxon>
        <taxon>Clostridia</taxon>
        <taxon>Eubacteriales</taxon>
        <taxon>Desulfitobacteriaceae</taxon>
        <taxon>Desulfitobacterium</taxon>
    </lineage>
</organism>
<dbReference type="Pfam" id="PF12728">
    <property type="entry name" value="HTH_17"/>
    <property type="match status" value="1"/>
</dbReference>
<dbReference type="RefSeq" id="WP_006716214.1">
    <property type="nucleotide sequence ID" value="NZ_CP007032.1"/>
</dbReference>
<dbReference type="STRING" id="871968.DESME_09680"/>
<dbReference type="EMBL" id="CP007032">
    <property type="protein sequence ID" value="AHF07268.1"/>
    <property type="molecule type" value="Genomic_DNA"/>
</dbReference>
<dbReference type="HOGENOM" id="CLU_2218839_0_0_9"/>
<dbReference type="AlphaFoldDB" id="W0ECN2"/>
<dbReference type="eggNOG" id="ENOG5033J8B">
    <property type="taxonomic scope" value="Bacteria"/>
</dbReference>
<name>W0ECN2_9FIRM</name>
<dbReference type="Gene3D" id="1.10.1660.10">
    <property type="match status" value="1"/>
</dbReference>
<dbReference type="Proteomes" id="UP000010847">
    <property type="component" value="Chromosome"/>
</dbReference>
<gene>
    <name evidence="2" type="ORF">DESME_09680</name>
</gene>
<dbReference type="InterPro" id="IPR041657">
    <property type="entry name" value="HTH_17"/>
</dbReference>
<evidence type="ECO:0000259" key="1">
    <source>
        <dbReference type="Pfam" id="PF12728"/>
    </source>
</evidence>
<accession>W0ECN2</accession>
<dbReference type="GO" id="GO:0003677">
    <property type="term" value="F:DNA binding"/>
    <property type="evidence" value="ECO:0007669"/>
    <property type="project" value="InterPro"/>
</dbReference>
<proteinExistence type="predicted"/>
<dbReference type="InterPro" id="IPR009061">
    <property type="entry name" value="DNA-bd_dom_put_sf"/>
</dbReference>
<evidence type="ECO:0000313" key="3">
    <source>
        <dbReference type="Proteomes" id="UP000010847"/>
    </source>
</evidence>
<reference evidence="2 3" key="1">
    <citation type="submission" date="2013-12" db="EMBL/GenBank/DDBJ databases">
        <authorList>
            <consortium name="DOE Joint Genome Institute"/>
            <person name="Smidt H."/>
            <person name="Huntemann M."/>
            <person name="Han J."/>
            <person name="Chen A."/>
            <person name="Kyrpides N."/>
            <person name="Mavromatis K."/>
            <person name="Markowitz V."/>
            <person name="Palaniappan K."/>
            <person name="Ivanova N."/>
            <person name="Schaumberg A."/>
            <person name="Pati A."/>
            <person name="Liolios K."/>
            <person name="Nordberg H.P."/>
            <person name="Cantor M.N."/>
            <person name="Hua S.X."/>
            <person name="Woyke T."/>
        </authorList>
    </citation>
    <scope>NUCLEOTIDE SEQUENCE [LARGE SCALE GENOMIC DNA]</scope>
    <source>
        <strain evidence="3">DSM 15288</strain>
    </source>
</reference>
<dbReference type="NCBIfam" id="TIGR01764">
    <property type="entry name" value="excise"/>
    <property type="match status" value="1"/>
</dbReference>
<evidence type="ECO:0000313" key="2">
    <source>
        <dbReference type="EMBL" id="AHF07268.1"/>
    </source>
</evidence>
<feature type="domain" description="Helix-turn-helix" evidence="1">
    <location>
        <begin position="5"/>
        <end position="53"/>
    </location>
</feature>
<dbReference type="KEGG" id="dmt:DESME_09680"/>
<dbReference type="InterPro" id="IPR010093">
    <property type="entry name" value="SinI_DNA-bd"/>
</dbReference>